<feature type="region of interest" description="Disordered" evidence="7">
    <location>
        <begin position="696"/>
        <end position="727"/>
    </location>
</feature>
<comment type="subcellular location">
    <subcellularLocation>
        <location evidence="1">Cell membrane</location>
        <topology evidence="1">Multi-pass membrane protein</topology>
    </subcellularLocation>
</comment>
<evidence type="ECO:0000256" key="4">
    <source>
        <dbReference type="ARBA" id="ARBA00022692"/>
    </source>
</evidence>
<feature type="transmembrane region" description="Helical" evidence="8">
    <location>
        <begin position="301"/>
        <end position="330"/>
    </location>
</feature>
<name>A0ABN2KUX8_9MICO</name>
<proteinExistence type="inferred from homology"/>
<evidence type="ECO:0000259" key="9">
    <source>
        <dbReference type="PROSITE" id="PS50156"/>
    </source>
</evidence>
<feature type="transmembrane region" description="Helical" evidence="8">
    <location>
        <begin position="230"/>
        <end position="253"/>
    </location>
</feature>
<feature type="transmembrane region" description="Helical" evidence="8">
    <location>
        <begin position="534"/>
        <end position="555"/>
    </location>
</feature>
<dbReference type="Gene3D" id="1.20.1640.10">
    <property type="entry name" value="Multidrug efflux transporter AcrB transmembrane domain"/>
    <property type="match status" value="2"/>
</dbReference>
<feature type="transmembrane region" description="Helical" evidence="8">
    <location>
        <begin position="567"/>
        <end position="589"/>
    </location>
</feature>
<accession>A0ABN2KUX8</accession>
<dbReference type="PROSITE" id="PS50156">
    <property type="entry name" value="SSD"/>
    <property type="match status" value="2"/>
</dbReference>
<dbReference type="PANTHER" id="PTHR33406:SF6">
    <property type="entry name" value="MEMBRANE PROTEIN YDGH-RELATED"/>
    <property type="match status" value="1"/>
</dbReference>
<evidence type="ECO:0000256" key="2">
    <source>
        <dbReference type="ARBA" id="ARBA00010157"/>
    </source>
</evidence>
<evidence type="ECO:0000313" key="10">
    <source>
        <dbReference type="EMBL" id="GAA1764709.1"/>
    </source>
</evidence>
<feature type="transmembrane region" description="Helical" evidence="8">
    <location>
        <begin position="509"/>
        <end position="527"/>
    </location>
</feature>
<dbReference type="InterPro" id="IPR000731">
    <property type="entry name" value="SSD"/>
</dbReference>
<dbReference type="EMBL" id="BAAANH010000005">
    <property type="protein sequence ID" value="GAA1764709.1"/>
    <property type="molecule type" value="Genomic_DNA"/>
</dbReference>
<feature type="transmembrane region" description="Helical" evidence="8">
    <location>
        <begin position="609"/>
        <end position="635"/>
    </location>
</feature>
<evidence type="ECO:0000256" key="5">
    <source>
        <dbReference type="ARBA" id="ARBA00022989"/>
    </source>
</evidence>
<feature type="transmembrane region" description="Helical" evidence="8">
    <location>
        <begin position="364"/>
        <end position="384"/>
    </location>
</feature>
<evidence type="ECO:0000256" key="6">
    <source>
        <dbReference type="ARBA" id="ARBA00023136"/>
    </source>
</evidence>
<dbReference type="InterPro" id="IPR050545">
    <property type="entry name" value="Mycobact_MmpL"/>
</dbReference>
<feature type="domain" description="SSD" evidence="9">
    <location>
        <begin position="222"/>
        <end position="328"/>
    </location>
</feature>
<dbReference type="RefSeq" id="WP_232498768.1">
    <property type="nucleotide sequence ID" value="NZ_BAAANH010000005.1"/>
</dbReference>
<evidence type="ECO:0000313" key="11">
    <source>
        <dbReference type="Proteomes" id="UP001500506"/>
    </source>
</evidence>
<gene>
    <name evidence="10" type="ORF">GCM10009747_25740</name>
</gene>
<keyword evidence="3" id="KW-1003">Cell membrane</keyword>
<feature type="transmembrane region" description="Helical" evidence="8">
    <location>
        <begin position="274"/>
        <end position="295"/>
    </location>
</feature>
<dbReference type="PANTHER" id="PTHR33406">
    <property type="entry name" value="MEMBRANE PROTEIN MJ1562-RELATED"/>
    <property type="match status" value="1"/>
</dbReference>
<keyword evidence="6 8" id="KW-0472">Membrane</keyword>
<evidence type="ECO:0000256" key="3">
    <source>
        <dbReference type="ARBA" id="ARBA00022475"/>
    </source>
</evidence>
<feature type="transmembrane region" description="Helical" evidence="8">
    <location>
        <begin position="198"/>
        <end position="218"/>
    </location>
</feature>
<feature type="transmembrane region" description="Helical" evidence="8">
    <location>
        <begin position="173"/>
        <end position="191"/>
    </location>
</feature>
<dbReference type="SUPFAM" id="SSF82866">
    <property type="entry name" value="Multidrug efflux transporter AcrB transmembrane domain"/>
    <property type="match status" value="2"/>
</dbReference>
<keyword evidence="4 8" id="KW-0812">Transmembrane</keyword>
<sequence>MDRLLRFLTSAKTSWVALVLAALAVAALFTLGSGNASETAPSVGLPASAESEQVAELLDELPSANATSAALVFAADAGKLSAQHLEQLEAKTFGDLADFAPDGFIPPVQVSDDGMVALMVVPLEPFSDVGKQAERAQELRAAAAADLDGVRVYLTGAEGFEVDVAAVFEGADVTLLLTTAIVVGVLLLITYRSPWLWLVPLTVIGVADGVAGIVAQRAAAAVGVQLDASITGILSVLVFGAGTNYALLLIARYRDELRRHLDRRAAMRRAVRGAGPAIIASGSTVALALATLLLGELEGTRALGLACSLGVVVAMLFVLLVLPPALVLFGRGLFWPYIPRFGSADAISRSPWGRLGRAVSKRPVAVVVSGFAVLGVLASGLLFVQTGLSQNERFLQKPEAVRGQEVLADAFSAGTTSPASVIVPVDEAAETAGALDELDGVDAARIGDQTDDVARIDVTLSAGAETPEAFATIELLRSELDSVGSGDGLVGGLDARALDVSAAQARDQALIIPLILVVVLVVLVILLRAILAPLLLLLAVVASFFAAVGASWWLFQTPVFDFPAIDVNVLLFSFLFLVALGVDYSIFLVTRAKEEAALLGTTQGMIRALAATGGVITSAGILLAAVFAVLGVLPLITLTQIGVIVCIGVLIDTLLVRTVIVPAMAFIAGDQFWWPRRPSISDAAASASGADAMYHPRYDGAADSEPAPESVGAAAGGRPVEEVARPD</sequence>
<evidence type="ECO:0000256" key="7">
    <source>
        <dbReference type="SAM" id="MobiDB-lite"/>
    </source>
</evidence>
<evidence type="ECO:0000256" key="8">
    <source>
        <dbReference type="SAM" id="Phobius"/>
    </source>
</evidence>
<feature type="transmembrane region" description="Helical" evidence="8">
    <location>
        <begin position="641"/>
        <end position="667"/>
    </location>
</feature>
<comment type="similarity">
    <text evidence="2">Belongs to the resistance-nodulation-cell division (RND) (TC 2.A.6) family. MmpL subfamily.</text>
</comment>
<feature type="domain" description="SSD" evidence="9">
    <location>
        <begin position="537"/>
        <end position="666"/>
    </location>
</feature>
<keyword evidence="11" id="KW-1185">Reference proteome</keyword>
<dbReference type="Proteomes" id="UP001500506">
    <property type="component" value="Unassembled WGS sequence"/>
</dbReference>
<evidence type="ECO:0000256" key="1">
    <source>
        <dbReference type="ARBA" id="ARBA00004651"/>
    </source>
</evidence>
<comment type="caution">
    <text evidence="10">The sequence shown here is derived from an EMBL/GenBank/DDBJ whole genome shotgun (WGS) entry which is preliminary data.</text>
</comment>
<dbReference type="InterPro" id="IPR004869">
    <property type="entry name" value="MMPL_dom"/>
</dbReference>
<reference evidence="10 11" key="1">
    <citation type="journal article" date="2019" name="Int. J. Syst. Evol. Microbiol.">
        <title>The Global Catalogue of Microorganisms (GCM) 10K type strain sequencing project: providing services to taxonomists for standard genome sequencing and annotation.</title>
        <authorList>
            <consortium name="The Broad Institute Genomics Platform"/>
            <consortium name="The Broad Institute Genome Sequencing Center for Infectious Disease"/>
            <person name="Wu L."/>
            <person name="Ma J."/>
        </authorList>
    </citation>
    <scope>NUCLEOTIDE SEQUENCE [LARGE SCALE GENOMIC DNA]</scope>
    <source>
        <strain evidence="10 11">JCM 14319</strain>
    </source>
</reference>
<protein>
    <submittedName>
        <fullName evidence="10">MMPL family transporter</fullName>
    </submittedName>
</protein>
<dbReference type="Pfam" id="PF03176">
    <property type="entry name" value="MMPL"/>
    <property type="match status" value="2"/>
</dbReference>
<organism evidence="10 11">
    <name type="scientific">Agromyces humatus</name>
    <dbReference type="NCBI Taxonomy" id="279573"/>
    <lineage>
        <taxon>Bacteria</taxon>
        <taxon>Bacillati</taxon>
        <taxon>Actinomycetota</taxon>
        <taxon>Actinomycetes</taxon>
        <taxon>Micrococcales</taxon>
        <taxon>Microbacteriaceae</taxon>
        <taxon>Agromyces</taxon>
    </lineage>
</organism>
<keyword evidence="5 8" id="KW-1133">Transmembrane helix</keyword>